<dbReference type="EMBL" id="FOUU01000009">
    <property type="protein sequence ID" value="SFM99754.1"/>
    <property type="molecule type" value="Genomic_DNA"/>
</dbReference>
<protein>
    <submittedName>
        <fullName evidence="1">Uncharacterized protein</fullName>
    </submittedName>
</protein>
<dbReference type="Proteomes" id="UP000199611">
    <property type="component" value="Unassembled WGS sequence"/>
</dbReference>
<proteinExistence type="predicted"/>
<accession>A0A1I4VEV3</accession>
<reference evidence="1 2" key="1">
    <citation type="submission" date="2016-10" db="EMBL/GenBank/DDBJ databases">
        <authorList>
            <person name="de Groot N.N."/>
        </authorList>
    </citation>
    <scope>NUCLEOTIDE SEQUENCE [LARGE SCALE GENOMIC DNA]</scope>
    <source>
        <strain evidence="1 2">DSM 9990</strain>
    </source>
</reference>
<dbReference type="STRING" id="39841.SAMN05660836_02264"/>
<evidence type="ECO:0000313" key="1">
    <source>
        <dbReference type="EMBL" id="SFM99754.1"/>
    </source>
</evidence>
<dbReference type="RefSeq" id="WP_093395884.1">
    <property type="nucleotide sequence ID" value="NZ_FOUU01000009.1"/>
</dbReference>
<dbReference type="AlphaFoldDB" id="A0A1I4VEV3"/>
<evidence type="ECO:0000313" key="2">
    <source>
        <dbReference type="Proteomes" id="UP000199611"/>
    </source>
</evidence>
<gene>
    <name evidence="1" type="ORF">SAMN05660836_02264</name>
</gene>
<organism evidence="1 2">
    <name type="scientific">Thermodesulforhabdus norvegica</name>
    <dbReference type="NCBI Taxonomy" id="39841"/>
    <lineage>
        <taxon>Bacteria</taxon>
        <taxon>Pseudomonadati</taxon>
        <taxon>Thermodesulfobacteriota</taxon>
        <taxon>Syntrophobacteria</taxon>
        <taxon>Syntrophobacterales</taxon>
        <taxon>Thermodesulforhabdaceae</taxon>
        <taxon>Thermodesulforhabdus</taxon>
    </lineage>
</organism>
<name>A0A1I4VEV3_9BACT</name>
<keyword evidence="2" id="KW-1185">Reference proteome</keyword>
<sequence length="80" mass="9070">MIKKVFLKYLDRALAALVCLPPEVAEAVGFKFKGLGWLFELVRPLPYTLHAPLAAARRSKKDLTTYYAGDILFAQVFHFL</sequence>